<protein>
    <recommendedName>
        <fullName evidence="4">SGNH/GDSL hydrolase family protein</fullName>
    </recommendedName>
</protein>
<feature type="signal peptide" evidence="1">
    <location>
        <begin position="1"/>
        <end position="29"/>
    </location>
</feature>
<dbReference type="RefSeq" id="WP_117452995.1">
    <property type="nucleotide sequence ID" value="NZ_CP060636.1"/>
</dbReference>
<evidence type="ECO:0000256" key="1">
    <source>
        <dbReference type="SAM" id="SignalP"/>
    </source>
</evidence>
<feature type="chain" id="PRO_5028878625" description="SGNH/GDSL hydrolase family protein" evidence="1">
    <location>
        <begin position="30"/>
        <end position="377"/>
    </location>
</feature>
<evidence type="ECO:0000313" key="3">
    <source>
        <dbReference type="Proteomes" id="UP000515856"/>
    </source>
</evidence>
<sequence>MKKRKLRNLAEISIIAIALLLAFTSCAFAFDRQLTPNEVRVKNFYKEEKDSLDMVVIGSSSVYTSFSSPLAWKEYGFTSYVLATSGAPMGIMKSMLIETMKTQKPKLIVVDMNGVMYNDNLETKEGSLRLWIDNMPYSQNKIDTINYLVPKDQRDSYINPVLKYHNNWEKLGYCIKMSILETRYFFDRNNLSVSGMSGTAKKANRKNIIDITNYHETQPLFNESGKHLYDLLDYLKENEIKNVVFVNTPRYYEKRMLVQRRALTQASKVISQYGYKVYDLDYDLEKIGLDVHEDFYDHNHVNIYGQQKVTRYLASLFDKEYHLSGDHHSDKTKEKWNIEYKTYSRIFKWVENKIQNNENIKYDIRKFEDIIFSDGEE</sequence>
<evidence type="ECO:0008006" key="4">
    <source>
        <dbReference type="Google" id="ProtNLM"/>
    </source>
</evidence>
<keyword evidence="1" id="KW-0732">Signal</keyword>
<organism evidence="2 3">
    <name type="scientific">[Eubacterium] hominis</name>
    <dbReference type="NCBI Taxonomy" id="2764325"/>
    <lineage>
        <taxon>Bacteria</taxon>
        <taxon>Bacillati</taxon>
        <taxon>Bacillota</taxon>
        <taxon>Erysipelotrichia</taxon>
        <taxon>Erysipelotrichales</taxon>
        <taxon>Erysipelotrichaceae</taxon>
        <taxon>Amedibacillus</taxon>
    </lineage>
</organism>
<proteinExistence type="predicted"/>
<evidence type="ECO:0000313" key="2">
    <source>
        <dbReference type="EMBL" id="QNM12459.1"/>
    </source>
</evidence>
<reference evidence="2 3" key="1">
    <citation type="submission" date="2020-08" db="EMBL/GenBank/DDBJ databases">
        <authorList>
            <person name="Liu C."/>
            <person name="Sun Q."/>
        </authorList>
    </citation>
    <scope>NUCLEOTIDE SEQUENCE [LARGE SCALE GENOMIC DNA]</scope>
    <source>
        <strain evidence="2 3">NSJ-61</strain>
    </source>
</reference>
<dbReference type="PROSITE" id="PS51257">
    <property type="entry name" value="PROKAR_LIPOPROTEIN"/>
    <property type="match status" value="1"/>
</dbReference>
<dbReference type="Proteomes" id="UP000515856">
    <property type="component" value="Chromosome"/>
</dbReference>
<dbReference type="SUPFAM" id="SSF52266">
    <property type="entry name" value="SGNH hydrolase"/>
    <property type="match status" value="1"/>
</dbReference>
<accession>A0A7G9GNS7</accession>
<name>A0A7G9GNS7_9FIRM</name>
<dbReference type="EMBL" id="CP060636">
    <property type="protein sequence ID" value="QNM12459.1"/>
    <property type="molecule type" value="Genomic_DNA"/>
</dbReference>
<dbReference type="AlphaFoldDB" id="A0A7G9GNS7"/>
<gene>
    <name evidence="2" type="ORF">H9Q80_00445</name>
</gene>
<dbReference type="KEGG" id="ehn:H9Q80_00445"/>
<keyword evidence="3" id="KW-1185">Reference proteome</keyword>